<reference evidence="1" key="1">
    <citation type="submission" date="2023-04" db="EMBL/GenBank/DDBJ databases">
        <title>Draft Genome sequencing of Naganishia species isolated from polar environments using Oxford Nanopore Technology.</title>
        <authorList>
            <person name="Leo P."/>
            <person name="Venkateswaran K."/>
        </authorList>
    </citation>
    <scope>NUCLEOTIDE SEQUENCE</scope>
    <source>
        <strain evidence="1">MNA-CCFEE 5261</strain>
    </source>
</reference>
<evidence type="ECO:0000313" key="1">
    <source>
        <dbReference type="EMBL" id="KAJ9091900.1"/>
    </source>
</evidence>
<keyword evidence="2" id="KW-1185">Reference proteome</keyword>
<organism evidence="1 2">
    <name type="scientific">Naganishia cerealis</name>
    <dbReference type="NCBI Taxonomy" id="610337"/>
    <lineage>
        <taxon>Eukaryota</taxon>
        <taxon>Fungi</taxon>
        <taxon>Dikarya</taxon>
        <taxon>Basidiomycota</taxon>
        <taxon>Agaricomycotina</taxon>
        <taxon>Tremellomycetes</taxon>
        <taxon>Filobasidiales</taxon>
        <taxon>Filobasidiaceae</taxon>
        <taxon>Naganishia</taxon>
    </lineage>
</organism>
<accession>A0ACC2UXU7</accession>
<proteinExistence type="predicted"/>
<sequence>MDVKLPQPTFGHDDAKLEVSHVEHRADVNDKESYVENGRQYGQATDEIVYVPGTAEEKALVRKMDFRLLPILWLMYGELFAHDAFPSATN</sequence>
<evidence type="ECO:0000313" key="2">
    <source>
        <dbReference type="Proteomes" id="UP001241377"/>
    </source>
</evidence>
<gene>
    <name evidence="1" type="ORF">QFC19_008927</name>
</gene>
<dbReference type="EMBL" id="JASBWR010000142">
    <property type="protein sequence ID" value="KAJ9091900.1"/>
    <property type="molecule type" value="Genomic_DNA"/>
</dbReference>
<dbReference type="Proteomes" id="UP001241377">
    <property type="component" value="Unassembled WGS sequence"/>
</dbReference>
<protein>
    <submittedName>
        <fullName evidence="1">Uncharacterized protein</fullName>
    </submittedName>
</protein>
<name>A0ACC2UXU7_9TREE</name>
<comment type="caution">
    <text evidence="1">The sequence shown here is derived from an EMBL/GenBank/DDBJ whole genome shotgun (WGS) entry which is preliminary data.</text>
</comment>